<feature type="region of interest" description="Disordered" evidence="1">
    <location>
        <begin position="1"/>
        <end position="21"/>
    </location>
</feature>
<protein>
    <recommendedName>
        <fullName evidence="2">PiggyBac transposable element-derived protein domain-containing protein</fullName>
    </recommendedName>
</protein>
<sequence>MMRSRRGKIPSDSEAENLNDSDDDFNLLATPEFNPPPRVVEEVGRLIHYFKLFFSEQTNLYATQLDANEPLTLTHQELEVILGTVIYIIPQMADAMRRKRWKMIKRHLHFNDKSNLPTGRIDPNYDKLFKIRPVVDHLLHIFQNKEKHQKLLTDHSLQRKQYNPRKPNKRCYKVFVLNDSKGLVHNFELYTGKLHPALGKKDTDASENIVLRLASIIPIHQNH</sequence>
<evidence type="ECO:0000256" key="1">
    <source>
        <dbReference type="SAM" id="MobiDB-lite"/>
    </source>
</evidence>
<name>A0A8K0D9T6_IGNLU</name>
<accession>A0A8K0D9T6</accession>
<dbReference type="InterPro" id="IPR029526">
    <property type="entry name" value="PGBD"/>
</dbReference>
<gene>
    <name evidence="3" type="ORF">ILUMI_04378</name>
</gene>
<dbReference type="PANTHER" id="PTHR47272">
    <property type="entry name" value="DDE_TNP_1_7 DOMAIN-CONTAINING PROTEIN"/>
    <property type="match status" value="1"/>
</dbReference>
<dbReference type="EMBL" id="VTPC01001488">
    <property type="protein sequence ID" value="KAF2901809.1"/>
    <property type="molecule type" value="Genomic_DNA"/>
</dbReference>
<comment type="caution">
    <text evidence="3">The sequence shown here is derived from an EMBL/GenBank/DDBJ whole genome shotgun (WGS) entry which is preliminary data.</text>
</comment>
<reference evidence="3" key="1">
    <citation type="submission" date="2019-08" db="EMBL/GenBank/DDBJ databases">
        <title>The genome of the North American firefly Photinus pyralis.</title>
        <authorList>
            <consortium name="Photinus pyralis genome working group"/>
            <person name="Fallon T.R."/>
            <person name="Sander Lower S.E."/>
            <person name="Weng J.-K."/>
        </authorList>
    </citation>
    <scope>NUCLEOTIDE SEQUENCE</scope>
    <source>
        <strain evidence="3">TRF0915ILg1</strain>
        <tissue evidence="3">Whole body</tissue>
    </source>
</reference>
<dbReference type="AlphaFoldDB" id="A0A8K0D9T6"/>
<dbReference type="Pfam" id="PF13843">
    <property type="entry name" value="DDE_Tnp_1_7"/>
    <property type="match status" value="1"/>
</dbReference>
<dbReference type="PANTHER" id="PTHR47272:SF1">
    <property type="entry name" value="PIGGYBAC TRANSPOSABLE ELEMENT-DERIVED PROTEIN 3-LIKE"/>
    <property type="match status" value="1"/>
</dbReference>
<organism evidence="3 4">
    <name type="scientific">Ignelater luminosus</name>
    <name type="common">Cucubano</name>
    <name type="synonym">Pyrophorus luminosus</name>
    <dbReference type="NCBI Taxonomy" id="2038154"/>
    <lineage>
        <taxon>Eukaryota</taxon>
        <taxon>Metazoa</taxon>
        <taxon>Ecdysozoa</taxon>
        <taxon>Arthropoda</taxon>
        <taxon>Hexapoda</taxon>
        <taxon>Insecta</taxon>
        <taxon>Pterygota</taxon>
        <taxon>Neoptera</taxon>
        <taxon>Endopterygota</taxon>
        <taxon>Coleoptera</taxon>
        <taxon>Polyphaga</taxon>
        <taxon>Elateriformia</taxon>
        <taxon>Elateroidea</taxon>
        <taxon>Elateridae</taxon>
        <taxon>Agrypninae</taxon>
        <taxon>Pyrophorini</taxon>
        <taxon>Ignelater</taxon>
    </lineage>
</organism>
<dbReference type="Proteomes" id="UP000801492">
    <property type="component" value="Unassembled WGS sequence"/>
</dbReference>
<evidence type="ECO:0000259" key="2">
    <source>
        <dbReference type="Pfam" id="PF13843"/>
    </source>
</evidence>
<evidence type="ECO:0000313" key="3">
    <source>
        <dbReference type="EMBL" id="KAF2901809.1"/>
    </source>
</evidence>
<keyword evidence="4" id="KW-1185">Reference proteome</keyword>
<evidence type="ECO:0000313" key="4">
    <source>
        <dbReference type="Proteomes" id="UP000801492"/>
    </source>
</evidence>
<proteinExistence type="predicted"/>
<feature type="domain" description="PiggyBac transposable element-derived protein" evidence="2">
    <location>
        <begin position="89"/>
        <end position="215"/>
    </location>
</feature>
<dbReference type="OrthoDB" id="6731131at2759"/>